<dbReference type="EMBL" id="MBFS01002311">
    <property type="protein sequence ID" value="PVU99061.1"/>
    <property type="molecule type" value="Genomic_DNA"/>
</dbReference>
<gene>
    <name evidence="1" type="ORF">BB560_005561</name>
</gene>
<dbReference type="Proteomes" id="UP000245609">
    <property type="component" value="Unassembled WGS sequence"/>
</dbReference>
<organism evidence="1 2">
    <name type="scientific">Smittium megazygosporum</name>
    <dbReference type="NCBI Taxonomy" id="133381"/>
    <lineage>
        <taxon>Eukaryota</taxon>
        <taxon>Fungi</taxon>
        <taxon>Fungi incertae sedis</taxon>
        <taxon>Zoopagomycota</taxon>
        <taxon>Kickxellomycotina</taxon>
        <taxon>Harpellomycetes</taxon>
        <taxon>Harpellales</taxon>
        <taxon>Legeriomycetaceae</taxon>
        <taxon>Smittium</taxon>
    </lineage>
</organism>
<proteinExistence type="predicted"/>
<comment type="caution">
    <text evidence="1">The sequence shown here is derived from an EMBL/GenBank/DDBJ whole genome shotgun (WGS) entry which is preliminary data.</text>
</comment>
<reference evidence="1 2" key="1">
    <citation type="journal article" date="2018" name="MBio">
        <title>Comparative Genomics Reveals the Core Gene Toolbox for the Fungus-Insect Symbiosis.</title>
        <authorList>
            <person name="Wang Y."/>
            <person name="Stata M."/>
            <person name="Wang W."/>
            <person name="Stajich J.E."/>
            <person name="White M.M."/>
            <person name="Moncalvo J.M."/>
        </authorList>
    </citation>
    <scope>NUCLEOTIDE SEQUENCE [LARGE SCALE GENOMIC DNA]</scope>
    <source>
        <strain evidence="1 2">SC-DP-2</strain>
    </source>
</reference>
<evidence type="ECO:0000313" key="2">
    <source>
        <dbReference type="Proteomes" id="UP000245609"/>
    </source>
</evidence>
<accession>A0A2T9Z3A9</accession>
<keyword evidence="2" id="KW-1185">Reference proteome</keyword>
<name>A0A2T9Z3A9_9FUNG</name>
<evidence type="ECO:0000313" key="1">
    <source>
        <dbReference type="EMBL" id="PVU99061.1"/>
    </source>
</evidence>
<protein>
    <submittedName>
        <fullName evidence="1">Uncharacterized protein</fullName>
    </submittedName>
</protein>
<sequence>MQLHRFDFSVLAGNLVKIQASTTASDASYRQKYKFDILRLKRCSVQFRVEFWCMNSPSENINREPEDADSGQLECRTDLRMLNTKVQSQTNRHMSVWLVSEQQALYAQFGTVLSVDFMDVTAFSRVLVFTD</sequence>
<dbReference type="AlphaFoldDB" id="A0A2T9Z3A9"/>